<evidence type="ECO:0000313" key="3">
    <source>
        <dbReference type="Proteomes" id="UP001163105"/>
    </source>
</evidence>
<organism evidence="2 3">
    <name type="scientific">Purpureocillium lavendulum</name>
    <dbReference type="NCBI Taxonomy" id="1247861"/>
    <lineage>
        <taxon>Eukaryota</taxon>
        <taxon>Fungi</taxon>
        <taxon>Dikarya</taxon>
        <taxon>Ascomycota</taxon>
        <taxon>Pezizomycotina</taxon>
        <taxon>Sordariomycetes</taxon>
        <taxon>Hypocreomycetidae</taxon>
        <taxon>Hypocreales</taxon>
        <taxon>Ophiocordycipitaceae</taxon>
        <taxon>Purpureocillium</taxon>
    </lineage>
</organism>
<gene>
    <name evidence="2" type="ORF">O9K51_06885</name>
</gene>
<dbReference type="GO" id="GO:0046464">
    <property type="term" value="P:acylglycerol catabolic process"/>
    <property type="evidence" value="ECO:0007669"/>
    <property type="project" value="TreeGrafter"/>
</dbReference>
<dbReference type="InterPro" id="IPR000073">
    <property type="entry name" value="AB_hydrolase_1"/>
</dbReference>
<proteinExistence type="predicted"/>
<protein>
    <submittedName>
        <fullName evidence="2">Alpha/beta hydrolase fold family protein</fullName>
    </submittedName>
</protein>
<name>A0AB34FQJ6_9HYPO</name>
<evidence type="ECO:0000259" key="1">
    <source>
        <dbReference type="Pfam" id="PF12697"/>
    </source>
</evidence>
<dbReference type="PANTHER" id="PTHR43798">
    <property type="entry name" value="MONOACYLGLYCEROL LIPASE"/>
    <property type="match status" value="1"/>
</dbReference>
<keyword evidence="3" id="KW-1185">Reference proteome</keyword>
<dbReference type="AlphaFoldDB" id="A0AB34FQJ6"/>
<sequence length="270" mass="28458">MPLLQIQDQELFYSWNEAPGNGPVLLLVHGLGSSNSFYASIIPSLVQNGFSCLAFDTPGSGLSRFRGTDSDPVMLCGAASALMSALGINTRRVVAVGHSMGAIVVSELARSLEISGAVLIGPVNPNEAMVAVFDARIKLVDTEGMEGVAAVVPSAATGPKATATHRAFIRTLLLAQSAEGYKSLCRTIQNAKRPQYEDIKCPLLIIAGSHDKTSSMAGSEHILQSWGVDGSQKRLKVLEGVGHWHCIEAADEVLELVSGFASELRAKAAS</sequence>
<dbReference type="InterPro" id="IPR029058">
    <property type="entry name" value="AB_hydrolase_fold"/>
</dbReference>
<evidence type="ECO:0000313" key="2">
    <source>
        <dbReference type="EMBL" id="KAJ6441091.1"/>
    </source>
</evidence>
<dbReference type="Proteomes" id="UP001163105">
    <property type="component" value="Unassembled WGS sequence"/>
</dbReference>
<dbReference type="PANTHER" id="PTHR43798:SF5">
    <property type="entry name" value="MONOACYLGLYCEROL LIPASE ABHD6"/>
    <property type="match status" value="1"/>
</dbReference>
<comment type="caution">
    <text evidence="2">The sequence shown here is derived from an EMBL/GenBank/DDBJ whole genome shotgun (WGS) entry which is preliminary data.</text>
</comment>
<dbReference type="SUPFAM" id="SSF53474">
    <property type="entry name" value="alpha/beta-Hydrolases"/>
    <property type="match status" value="1"/>
</dbReference>
<dbReference type="GO" id="GO:0016020">
    <property type="term" value="C:membrane"/>
    <property type="evidence" value="ECO:0007669"/>
    <property type="project" value="TreeGrafter"/>
</dbReference>
<dbReference type="InterPro" id="IPR050266">
    <property type="entry name" value="AB_hydrolase_sf"/>
</dbReference>
<feature type="domain" description="AB hydrolase-1" evidence="1">
    <location>
        <begin position="25"/>
        <end position="255"/>
    </location>
</feature>
<dbReference type="Gene3D" id="3.40.50.1820">
    <property type="entry name" value="alpha/beta hydrolase"/>
    <property type="match status" value="1"/>
</dbReference>
<dbReference type="EMBL" id="JAQHRD010000005">
    <property type="protein sequence ID" value="KAJ6441091.1"/>
    <property type="molecule type" value="Genomic_DNA"/>
</dbReference>
<dbReference type="Pfam" id="PF12697">
    <property type="entry name" value="Abhydrolase_6"/>
    <property type="match status" value="1"/>
</dbReference>
<dbReference type="GO" id="GO:0047372">
    <property type="term" value="F:monoacylglycerol lipase activity"/>
    <property type="evidence" value="ECO:0007669"/>
    <property type="project" value="TreeGrafter"/>
</dbReference>
<accession>A0AB34FQJ6</accession>
<keyword evidence="2" id="KW-0378">Hydrolase</keyword>
<reference evidence="2" key="1">
    <citation type="submission" date="2023-01" db="EMBL/GenBank/DDBJ databases">
        <title>The growth and conidiation of Purpureocillium lavendulum are regulated by nitrogen source and histone H3K14 acetylation.</title>
        <authorList>
            <person name="Tang P."/>
            <person name="Han J."/>
            <person name="Zhang C."/>
            <person name="Tang P."/>
            <person name="Qi F."/>
            <person name="Zhang K."/>
            <person name="Liang L."/>
        </authorList>
    </citation>
    <scope>NUCLEOTIDE SEQUENCE</scope>
    <source>
        <strain evidence="2">YMF1.00683</strain>
    </source>
</reference>